<sequence>MHKGLESTPTVKDVHSPAGQPFHAPPSFADLPDCPFCKYGTPERYSSGWVCIDCGARMNDNQIKHFSPI</sequence>
<reference evidence="2" key="1">
    <citation type="submission" date="2020-04" db="EMBL/GenBank/DDBJ databases">
        <authorList>
            <person name="Chiriac C."/>
            <person name="Salcher M."/>
            <person name="Ghai R."/>
            <person name="Kavagutti S V."/>
        </authorList>
    </citation>
    <scope>NUCLEOTIDE SEQUENCE</scope>
</reference>
<feature type="region of interest" description="Disordered" evidence="1">
    <location>
        <begin position="1"/>
        <end position="24"/>
    </location>
</feature>
<name>A0A6J5N1H3_9CAUD</name>
<evidence type="ECO:0000256" key="1">
    <source>
        <dbReference type="SAM" id="MobiDB-lite"/>
    </source>
</evidence>
<proteinExistence type="predicted"/>
<dbReference type="EMBL" id="LR796574">
    <property type="protein sequence ID" value="CAB4152512.1"/>
    <property type="molecule type" value="Genomic_DNA"/>
</dbReference>
<evidence type="ECO:0000313" key="2">
    <source>
        <dbReference type="EMBL" id="CAB4152512.1"/>
    </source>
</evidence>
<gene>
    <name evidence="2" type="ORF">UFOVP612_11</name>
</gene>
<organism evidence="2">
    <name type="scientific">uncultured Caudovirales phage</name>
    <dbReference type="NCBI Taxonomy" id="2100421"/>
    <lineage>
        <taxon>Viruses</taxon>
        <taxon>Duplodnaviria</taxon>
        <taxon>Heunggongvirae</taxon>
        <taxon>Uroviricota</taxon>
        <taxon>Caudoviricetes</taxon>
        <taxon>Peduoviridae</taxon>
        <taxon>Maltschvirus</taxon>
        <taxon>Maltschvirus maltsch</taxon>
    </lineage>
</organism>
<protein>
    <submittedName>
        <fullName evidence="2">Uncharacterized protein</fullName>
    </submittedName>
</protein>
<accession>A0A6J5N1H3</accession>